<keyword evidence="1" id="KW-0547">Nucleotide-binding</keyword>
<comment type="caution">
    <text evidence="3">The sequence shown here is derived from an EMBL/GenBank/DDBJ whole genome shotgun (WGS) entry which is preliminary data.</text>
</comment>
<dbReference type="NCBIfam" id="TIGR00231">
    <property type="entry name" value="small_GTP"/>
    <property type="match status" value="1"/>
</dbReference>
<dbReference type="SMART" id="SM00174">
    <property type="entry name" value="RHO"/>
    <property type="match status" value="1"/>
</dbReference>
<evidence type="ECO:0000313" key="3">
    <source>
        <dbReference type="EMBL" id="KAK6181108.1"/>
    </source>
</evidence>
<evidence type="ECO:0000256" key="1">
    <source>
        <dbReference type="ARBA" id="ARBA00022741"/>
    </source>
</evidence>
<name>A0AAN8PRF3_PATCE</name>
<evidence type="ECO:0000313" key="4">
    <source>
        <dbReference type="Proteomes" id="UP001347796"/>
    </source>
</evidence>
<dbReference type="Proteomes" id="UP001347796">
    <property type="component" value="Unassembled WGS sequence"/>
</dbReference>
<dbReference type="Gene3D" id="3.40.50.300">
    <property type="entry name" value="P-loop containing nucleotide triphosphate hydrolases"/>
    <property type="match status" value="1"/>
</dbReference>
<dbReference type="GO" id="GO:0003924">
    <property type="term" value="F:GTPase activity"/>
    <property type="evidence" value="ECO:0007669"/>
    <property type="project" value="InterPro"/>
</dbReference>
<sequence length="212" mass="23430">MTETELPNPRDYVKCVVVGDGEVGKTCLLVSYTTDKFPTVHVPTVFENYAVTLTVGDQSLVLGLFDTAGQEEFDRLRVLAYPDTDVFVVCFSVMNPTSFENVKEKWIPEVRHHTPGVPIVLVGTKSDLRHSYPELKQLEAEKRSPVKFQQGLELASEIGAHSYVECSALTQDGLKDVFETAVYAAIGGGGNQSSETDKCKTNNHKRPFCVLI</sequence>
<dbReference type="InterPro" id="IPR005225">
    <property type="entry name" value="Small_GTP-bd"/>
</dbReference>
<keyword evidence="2" id="KW-0342">GTP-binding</keyword>
<dbReference type="Pfam" id="PF00071">
    <property type="entry name" value="Ras"/>
    <property type="match status" value="1"/>
</dbReference>
<organism evidence="3 4">
    <name type="scientific">Patella caerulea</name>
    <name type="common">Rayed Mediterranean limpet</name>
    <dbReference type="NCBI Taxonomy" id="87958"/>
    <lineage>
        <taxon>Eukaryota</taxon>
        <taxon>Metazoa</taxon>
        <taxon>Spiralia</taxon>
        <taxon>Lophotrochozoa</taxon>
        <taxon>Mollusca</taxon>
        <taxon>Gastropoda</taxon>
        <taxon>Patellogastropoda</taxon>
        <taxon>Patelloidea</taxon>
        <taxon>Patellidae</taxon>
        <taxon>Patella</taxon>
    </lineage>
</organism>
<dbReference type="PROSITE" id="PS51419">
    <property type="entry name" value="RAB"/>
    <property type="match status" value="1"/>
</dbReference>
<keyword evidence="4" id="KW-1185">Reference proteome</keyword>
<dbReference type="CDD" id="cd00157">
    <property type="entry name" value="Rho"/>
    <property type="match status" value="1"/>
</dbReference>
<dbReference type="GO" id="GO:0005525">
    <property type="term" value="F:GTP binding"/>
    <property type="evidence" value="ECO:0007669"/>
    <property type="project" value="UniProtKB-KW"/>
</dbReference>
<dbReference type="PROSITE" id="PS51421">
    <property type="entry name" value="RAS"/>
    <property type="match status" value="1"/>
</dbReference>
<dbReference type="PRINTS" id="PR00449">
    <property type="entry name" value="RASTRNSFRMNG"/>
</dbReference>
<dbReference type="SMART" id="SM00173">
    <property type="entry name" value="RAS"/>
    <property type="match status" value="1"/>
</dbReference>
<evidence type="ECO:0008006" key="5">
    <source>
        <dbReference type="Google" id="ProtNLM"/>
    </source>
</evidence>
<dbReference type="InterPro" id="IPR027417">
    <property type="entry name" value="P-loop_NTPase"/>
</dbReference>
<dbReference type="SUPFAM" id="SSF52540">
    <property type="entry name" value="P-loop containing nucleoside triphosphate hydrolases"/>
    <property type="match status" value="1"/>
</dbReference>
<dbReference type="PANTHER" id="PTHR24072">
    <property type="entry name" value="RHO FAMILY GTPASE"/>
    <property type="match status" value="1"/>
</dbReference>
<dbReference type="EMBL" id="JAZGQO010000007">
    <property type="protein sequence ID" value="KAK6181108.1"/>
    <property type="molecule type" value="Genomic_DNA"/>
</dbReference>
<proteinExistence type="predicted"/>
<evidence type="ECO:0000256" key="2">
    <source>
        <dbReference type="ARBA" id="ARBA00023134"/>
    </source>
</evidence>
<dbReference type="SMART" id="SM00175">
    <property type="entry name" value="RAB"/>
    <property type="match status" value="1"/>
</dbReference>
<dbReference type="InterPro" id="IPR001806">
    <property type="entry name" value="Small_GTPase"/>
</dbReference>
<dbReference type="FunFam" id="3.40.50.300:FF:000118">
    <property type="entry name" value="Rho-related GTP-binding protein RhoG"/>
    <property type="match status" value="1"/>
</dbReference>
<accession>A0AAN8PRF3</accession>
<gene>
    <name evidence="3" type="ORF">SNE40_009039</name>
</gene>
<dbReference type="InterPro" id="IPR003578">
    <property type="entry name" value="Small_GTPase_Rho"/>
</dbReference>
<protein>
    <recommendedName>
        <fullName evidence="5">Cell division control protein 42 homolog</fullName>
    </recommendedName>
</protein>
<dbReference type="PROSITE" id="PS51420">
    <property type="entry name" value="RHO"/>
    <property type="match status" value="1"/>
</dbReference>
<dbReference type="GO" id="GO:0007264">
    <property type="term" value="P:small GTPase-mediated signal transduction"/>
    <property type="evidence" value="ECO:0007669"/>
    <property type="project" value="InterPro"/>
</dbReference>
<dbReference type="AlphaFoldDB" id="A0AAN8PRF3"/>
<reference evidence="3 4" key="1">
    <citation type="submission" date="2024-01" db="EMBL/GenBank/DDBJ databases">
        <title>The genome of the rayed Mediterranean limpet Patella caerulea (Linnaeus, 1758).</title>
        <authorList>
            <person name="Anh-Thu Weber A."/>
            <person name="Halstead-Nussloch G."/>
        </authorList>
    </citation>
    <scope>NUCLEOTIDE SEQUENCE [LARGE SCALE GENOMIC DNA]</scope>
    <source>
        <strain evidence="3">AATW-2023a</strain>
        <tissue evidence="3">Whole specimen</tissue>
    </source>
</reference>